<sequence>MLKSLHPGLSKTNPQSPVGGDLASLHCTEALPQLSVGTFPIDISGPELLPPRSQGMVATGLTSMSMDRLTHSKPTTPEPSSRARSLHALEVPLSPLSSFKASKAAKAVSHILEAPKAV</sequence>
<dbReference type="AlphaFoldDB" id="A0AAD5YBX9"/>
<comment type="caution">
    <text evidence="2">The sequence shown here is derived from an EMBL/GenBank/DDBJ whole genome shotgun (WGS) entry which is preliminary data.</text>
</comment>
<feature type="region of interest" description="Disordered" evidence="1">
    <location>
        <begin position="1"/>
        <end position="21"/>
    </location>
</feature>
<name>A0AAD5YBX9_9APHY</name>
<feature type="compositionally biased region" description="Polar residues" evidence="1">
    <location>
        <begin position="72"/>
        <end position="83"/>
    </location>
</feature>
<reference evidence="2" key="1">
    <citation type="submission" date="2022-07" db="EMBL/GenBank/DDBJ databases">
        <title>Genome Sequence of Physisporinus lineatus.</title>
        <authorList>
            <person name="Buettner E."/>
        </authorList>
    </citation>
    <scope>NUCLEOTIDE SEQUENCE</scope>
    <source>
        <strain evidence="2">VT162</strain>
    </source>
</reference>
<gene>
    <name evidence="2" type="ORF">NLI96_g12933</name>
</gene>
<keyword evidence="3" id="KW-1185">Reference proteome</keyword>
<dbReference type="EMBL" id="JANAWD010001337">
    <property type="protein sequence ID" value="KAJ3473571.1"/>
    <property type="molecule type" value="Genomic_DNA"/>
</dbReference>
<protein>
    <submittedName>
        <fullName evidence="2">Uncharacterized protein</fullName>
    </submittedName>
</protein>
<proteinExistence type="predicted"/>
<organism evidence="2 3">
    <name type="scientific">Meripilus lineatus</name>
    <dbReference type="NCBI Taxonomy" id="2056292"/>
    <lineage>
        <taxon>Eukaryota</taxon>
        <taxon>Fungi</taxon>
        <taxon>Dikarya</taxon>
        <taxon>Basidiomycota</taxon>
        <taxon>Agaricomycotina</taxon>
        <taxon>Agaricomycetes</taxon>
        <taxon>Polyporales</taxon>
        <taxon>Meripilaceae</taxon>
        <taxon>Meripilus</taxon>
    </lineage>
</organism>
<evidence type="ECO:0000313" key="3">
    <source>
        <dbReference type="Proteomes" id="UP001212997"/>
    </source>
</evidence>
<feature type="region of interest" description="Disordered" evidence="1">
    <location>
        <begin position="64"/>
        <end position="84"/>
    </location>
</feature>
<evidence type="ECO:0000256" key="1">
    <source>
        <dbReference type="SAM" id="MobiDB-lite"/>
    </source>
</evidence>
<accession>A0AAD5YBX9</accession>
<evidence type="ECO:0000313" key="2">
    <source>
        <dbReference type="EMBL" id="KAJ3473571.1"/>
    </source>
</evidence>
<dbReference type="Proteomes" id="UP001212997">
    <property type="component" value="Unassembled WGS sequence"/>
</dbReference>